<accession>G0NDN0</accession>
<proteinExistence type="predicted"/>
<protein>
    <submittedName>
        <fullName evidence="2">Uncharacterized protein</fullName>
    </submittedName>
</protein>
<name>G0NDN0_CAEBE</name>
<evidence type="ECO:0000313" key="2">
    <source>
        <dbReference type="EMBL" id="EGT58347.1"/>
    </source>
</evidence>
<dbReference type="HOGENOM" id="CLU_2544616_0_0_1"/>
<dbReference type="AlphaFoldDB" id="G0NDN0"/>
<evidence type="ECO:0000313" key="3">
    <source>
        <dbReference type="Proteomes" id="UP000008068"/>
    </source>
</evidence>
<dbReference type="Proteomes" id="UP000008068">
    <property type="component" value="Unassembled WGS sequence"/>
</dbReference>
<sequence length="83" mass="9563">MDHKAFMLYCLMSTFDCCLCSCYIDLDKAFMLYCLMSTFDCCLCSCYIDLDIKGSIRSQPLKNFCSSRWRFILVQDLTASDGS</sequence>
<dbReference type="EMBL" id="GL379868">
    <property type="protein sequence ID" value="EGT58347.1"/>
    <property type="molecule type" value="Genomic_DNA"/>
</dbReference>
<organism evidence="3">
    <name type="scientific">Caenorhabditis brenneri</name>
    <name type="common">Nematode worm</name>
    <dbReference type="NCBI Taxonomy" id="135651"/>
    <lineage>
        <taxon>Eukaryota</taxon>
        <taxon>Metazoa</taxon>
        <taxon>Ecdysozoa</taxon>
        <taxon>Nematoda</taxon>
        <taxon>Chromadorea</taxon>
        <taxon>Rhabditida</taxon>
        <taxon>Rhabditina</taxon>
        <taxon>Rhabditomorpha</taxon>
        <taxon>Rhabditoidea</taxon>
        <taxon>Rhabditidae</taxon>
        <taxon>Peloderinae</taxon>
        <taxon>Caenorhabditis</taxon>
    </lineage>
</organism>
<gene>
    <name evidence="2" type="ORF">CAEBREN_03388</name>
</gene>
<feature type="signal peptide" evidence="1">
    <location>
        <begin position="1"/>
        <end position="20"/>
    </location>
</feature>
<feature type="chain" id="PRO_5003405601" evidence="1">
    <location>
        <begin position="21"/>
        <end position="83"/>
    </location>
</feature>
<reference evidence="3" key="1">
    <citation type="submission" date="2011-07" db="EMBL/GenBank/DDBJ databases">
        <authorList>
            <consortium name="Caenorhabditis brenneri Sequencing and Analysis Consortium"/>
            <person name="Wilson R.K."/>
        </authorList>
    </citation>
    <scope>NUCLEOTIDE SEQUENCE [LARGE SCALE GENOMIC DNA]</scope>
    <source>
        <strain evidence="3">PB2801</strain>
    </source>
</reference>
<keyword evidence="3" id="KW-1185">Reference proteome</keyword>
<evidence type="ECO:0000256" key="1">
    <source>
        <dbReference type="SAM" id="SignalP"/>
    </source>
</evidence>
<keyword evidence="1" id="KW-0732">Signal</keyword>
<dbReference type="InParanoid" id="G0NDN0"/>